<dbReference type="PATRIC" id="fig|400092.3.peg.3084"/>
<evidence type="ECO:0000256" key="1">
    <source>
        <dbReference type="SAM" id="MobiDB-lite"/>
    </source>
</evidence>
<dbReference type="HOGENOM" id="CLU_1119368_0_0_10"/>
<feature type="region of interest" description="Disordered" evidence="1">
    <location>
        <begin position="42"/>
        <end position="183"/>
    </location>
</feature>
<proteinExistence type="predicted"/>
<dbReference type="Proteomes" id="UP000033109">
    <property type="component" value="Chromosome"/>
</dbReference>
<feature type="region of interest" description="Disordered" evidence="1">
    <location>
        <begin position="1"/>
        <end position="24"/>
    </location>
</feature>
<dbReference type="EMBL" id="CP009621">
    <property type="protein sequence ID" value="AKD04028.1"/>
    <property type="molecule type" value="Genomic_DNA"/>
</dbReference>
<feature type="compositionally biased region" description="Low complexity" evidence="1">
    <location>
        <begin position="169"/>
        <end position="183"/>
    </location>
</feature>
<feature type="region of interest" description="Disordered" evidence="1">
    <location>
        <begin position="211"/>
        <end position="248"/>
    </location>
</feature>
<sequence length="248" mass="28772">MNRRDRDQYDYGRYEGYNRNDEHYHSARNLTDDFERHYQREVGHNDNDRNRIPHSYHEGDMSGSYERLRDNDPNFRGSSGNLGNDWSRSSDHSGSNRSGRDRDDFSTGRDVYTPFRDDYRGNQGRSWQDSARNQSDRGNRRQGYMLTNYDGTFGRYDDLERDNNRSDSGRGNYSNSRNNFGGSDYSARNYGGSGYIGGQRGTAYGSSSYGSTGGNYSGYGQRGDRDNSYGRTSRDDNDWLDSDRNRYY</sequence>
<feature type="compositionally biased region" description="Basic and acidic residues" evidence="1">
    <location>
        <begin position="155"/>
        <end position="168"/>
    </location>
</feature>
<dbReference type="KEGG" id="pko:PKOR_14155"/>
<feature type="compositionally biased region" description="Polar residues" evidence="1">
    <location>
        <begin position="123"/>
        <end position="133"/>
    </location>
</feature>
<evidence type="ECO:0000313" key="2">
    <source>
        <dbReference type="EMBL" id="AKD04028.1"/>
    </source>
</evidence>
<dbReference type="RefSeq" id="WP_046311572.1">
    <property type="nucleotide sequence ID" value="NZ_CBCSCY010000017.1"/>
</dbReference>
<dbReference type="OrthoDB" id="853604at2"/>
<reference evidence="2 3" key="1">
    <citation type="journal article" date="2015" name="Sci. Rep.">
        <title>Unraveling adaptation of Pontibacter korlensis to radiation and infertility in desert through complete genome and comparative transcriptomic analysis.</title>
        <authorList>
            <person name="Dai J."/>
            <person name="Dai W."/>
            <person name="Qiu C."/>
            <person name="Yang Z."/>
            <person name="Zhang Y."/>
            <person name="Zhou M."/>
            <person name="Zhang L."/>
            <person name="Fang C."/>
            <person name="Gao Q."/>
            <person name="Yang Q."/>
            <person name="Li X."/>
            <person name="Wang Z."/>
            <person name="Wang Z."/>
            <person name="Jia Z."/>
            <person name="Chen X."/>
        </authorList>
    </citation>
    <scope>NUCLEOTIDE SEQUENCE [LARGE SCALE GENOMIC DNA]</scope>
    <source>
        <strain evidence="2 3">X14-1T</strain>
    </source>
</reference>
<accession>A0A0E3ZGK0</accession>
<feature type="compositionally biased region" description="Basic and acidic residues" evidence="1">
    <location>
        <begin position="222"/>
        <end position="248"/>
    </location>
</feature>
<organism evidence="2 3">
    <name type="scientific">Pontibacter korlensis</name>
    <dbReference type="NCBI Taxonomy" id="400092"/>
    <lineage>
        <taxon>Bacteria</taxon>
        <taxon>Pseudomonadati</taxon>
        <taxon>Bacteroidota</taxon>
        <taxon>Cytophagia</taxon>
        <taxon>Cytophagales</taxon>
        <taxon>Hymenobacteraceae</taxon>
        <taxon>Pontibacter</taxon>
    </lineage>
</organism>
<feature type="compositionally biased region" description="Basic and acidic residues" evidence="1">
    <location>
        <begin position="42"/>
        <end position="73"/>
    </location>
</feature>
<name>A0A0E3ZGK0_9BACT</name>
<dbReference type="AlphaFoldDB" id="A0A0E3ZGK0"/>
<feature type="compositionally biased region" description="Polar residues" evidence="1">
    <location>
        <begin position="76"/>
        <end position="86"/>
    </location>
</feature>
<protein>
    <submittedName>
        <fullName evidence="2">Uncharacterized protein</fullName>
    </submittedName>
</protein>
<evidence type="ECO:0000313" key="3">
    <source>
        <dbReference type="Proteomes" id="UP000033109"/>
    </source>
</evidence>
<feature type="compositionally biased region" description="Basic and acidic residues" evidence="1">
    <location>
        <begin position="98"/>
        <end position="107"/>
    </location>
</feature>
<gene>
    <name evidence="2" type="ORF">PKOR_14155</name>
</gene>
<feature type="compositionally biased region" description="Gly residues" evidence="1">
    <location>
        <begin position="211"/>
        <end position="221"/>
    </location>
</feature>
<keyword evidence="3" id="KW-1185">Reference proteome</keyword>